<evidence type="ECO:0000313" key="2">
    <source>
        <dbReference type="EMBL" id="RSL85066.1"/>
    </source>
</evidence>
<sequence>MSPSDCFTSPSCLSVLILPEHPTIVYHVEQTMTDPGFDGVGKNTPLLTAAHPKITPSPSPPPDILSSAHISSAANNEDDGGRGTGGDATLIRFLTDGRDIETIHSAGEKGLPPDQDDKEDLKNVTLPLSQAPEKPTLKRLREAALAASEQDSGQILHPARRRAVSQPDNETCDGHPNEGSLTNFSKRVSPVIYDDVSPPGEVS</sequence>
<dbReference type="EMBL" id="NKCK01000331">
    <property type="protein sequence ID" value="RSL85066.1"/>
    <property type="molecule type" value="Genomic_DNA"/>
</dbReference>
<protein>
    <submittedName>
        <fullName evidence="2">Uncharacterized protein</fullName>
    </submittedName>
</protein>
<name>A0A428S670_9HYPO</name>
<evidence type="ECO:0000256" key="1">
    <source>
        <dbReference type="SAM" id="MobiDB-lite"/>
    </source>
</evidence>
<keyword evidence="3" id="KW-1185">Reference proteome</keyword>
<gene>
    <name evidence="2" type="ORF">CEP52_016255</name>
</gene>
<reference evidence="2 3" key="1">
    <citation type="submission" date="2017-06" db="EMBL/GenBank/DDBJ databases">
        <title>Comparative genomic analysis of Ambrosia Fusariam Clade fungi.</title>
        <authorList>
            <person name="Stajich J.E."/>
            <person name="Carrillo J."/>
            <person name="Kijimoto T."/>
            <person name="Eskalen A."/>
            <person name="O'Donnell K."/>
            <person name="Kasson M."/>
        </authorList>
    </citation>
    <scope>NUCLEOTIDE SEQUENCE [LARGE SCALE GENOMIC DNA]</scope>
    <source>
        <strain evidence="2 3">NRRL62579</strain>
    </source>
</reference>
<evidence type="ECO:0000313" key="3">
    <source>
        <dbReference type="Proteomes" id="UP000287144"/>
    </source>
</evidence>
<accession>A0A428S670</accession>
<feature type="region of interest" description="Disordered" evidence="1">
    <location>
        <begin position="51"/>
        <end position="88"/>
    </location>
</feature>
<proteinExistence type="predicted"/>
<organism evidence="2 3">
    <name type="scientific">Fusarium oligoseptatum</name>
    <dbReference type="NCBI Taxonomy" id="2604345"/>
    <lineage>
        <taxon>Eukaryota</taxon>
        <taxon>Fungi</taxon>
        <taxon>Dikarya</taxon>
        <taxon>Ascomycota</taxon>
        <taxon>Pezizomycotina</taxon>
        <taxon>Sordariomycetes</taxon>
        <taxon>Hypocreomycetidae</taxon>
        <taxon>Hypocreales</taxon>
        <taxon>Nectriaceae</taxon>
        <taxon>Fusarium</taxon>
        <taxon>Fusarium solani species complex</taxon>
    </lineage>
</organism>
<feature type="region of interest" description="Disordered" evidence="1">
    <location>
        <begin position="101"/>
        <end position="203"/>
    </location>
</feature>
<dbReference type="AlphaFoldDB" id="A0A428S670"/>
<comment type="caution">
    <text evidence="2">The sequence shown here is derived from an EMBL/GenBank/DDBJ whole genome shotgun (WGS) entry which is preliminary data.</text>
</comment>
<dbReference type="Proteomes" id="UP000287144">
    <property type="component" value="Unassembled WGS sequence"/>
</dbReference>